<sequence length="323" mass="35872">MDDRALRLHHDVSPIRLLPVTMRLTPLPPLQCLVAFEAAVRHASFTRAAAELHLTQSAVSRQIQQLEEFLGRSLFVREHRALRLTIAGEHYAAQVQRLLTQCAEATADVMKHHAALELTVACSSGVAVLWLTPRLPQFRAAFPDIKLRLIVRDGLAAMSPAEFDVGVYYVRQQASADYTARRLFDEEVFPVCSPAYLAGRHLDAADLTGETLLLLEDGQRQWMSWSEWLGLNGVAMPKAQQGITVNNYPQLVQLAILGQGIALAWRHMIDACLAEGLLTRVTRGSASHGGGYYVISPADRAQSQAARLFTRWLFEQAEAQRSV</sequence>
<proteinExistence type="inferred from homology"/>
<feature type="domain" description="HTH lysR-type" evidence="5">
    <location>
        <begin position="28"/>
        <end position="85"/>
    </location>
</feature>
<gene>
    <name evidence="6" type="ORF">F4827_005184</name>
</gene>
<dbReference type="InterPro" id="IPR005119">
    <property type="entry name" value="LysR_subst-bd"/>
</dbReference>
<accession>A0A7W9U1I7</accession>
<keyword evidence="2" id="KW-0805">Transcription regulation</keyword>
<dbReference type="PROSITE" id="PS50931">
    <property type="entry name" value="HTH_LYSR"/>
    <property type="match status" value="1"/>
</dbReference>
<evidence type="ECO:0000313" key="6">
    <source>
        <dbReference type="EMBL" id="MBB6105318.1"/>
    </source>
</evidence>
<comment type="similarity">
    <text evidence="1">Belongs to the LysR transcriptional regulatory family.</text>
</comment>
<keyword evidence="4" id="KW-0804">Transcription</keyword>
<dbReference type="PANTHER" id="PTHR30537:SF5">
    <property type="entry name" value="HTH-TYPE TRANSCRIPTIONAL ACTIVATOR TTDR-RELATED"/>
    <property type="match status" value="1"/>
</dbReference>
<dbReference type="SUPFAM" id="SSF53850">
    <property type="entry name" value="Periplasmic binding protein-like II"/>
    <property type="match status" value="1"/>
</dbReference>
<dbReference type="AlphaFoldDB" id="A0A7W9U1I7"/>
<dbReference type="InterPro" id="IPR036388">
    <property type="entry name" value="WH-like_DNA-bd_sf"/>
</dbReference>
<evidence type="ECO:0000259" key="5">
    <source>
        <dbReference type="PROSITE" id="PS50931"/>
    </source>
</evidence>
<dbReference type="PANTHER" id="PTHR30537">
    <property type="entry name" value="HTH-TYPE TRANSCRIPTIONAL REGULATOR"/>
    <property type="match status" value="1"/>
</dbReference>
<dbReference type="InterPro" id="IPR058163">
    <property type="entry name" value="LysR-type_TF_proteobact-type"/>
</dbReference>
<organism evidence="6 7">
    <name type="scientific">Paraburkholderia bannensis</name>
    <dbReference type="NCBI Taxonomy" id="765414"/>
    <lineage>
        <taxon>Bacteria</taxon>
        <taxon>Pseudomonadati</taxon>
        <taxon>Pseudomonadota</taxon>
        <taxon>Betaproteobacteria</taxon>
        <taxon>Burkholderiales</taxon>
        <taxon>Burkholderiaceae</taxon>
        <taxon>Paraburkholderia</taxon>
    </lineage>
</organism>
<dbReference type="Pfam" id="PF00126">
    <property type="entry name" value="HTH_1"/>
    <property type="match status" value="1"/>
</dbReference>
<dbReference type="GO" id="GO:0003677">
    <property type="term" value="F:DNA binding"/>
    <property type="evidence" value="ECO:0007669"/>
    <property type="project" value="UniProtKB-KW"/>
</dbReference>
<dbReference type="InterPro" id="IPR000847">
    <property type="entry name" value="LysR_HTH_N"/>
</dbReference>
<keyword evidence="7" id="KW-1185">Reference proteome</keyword>
<dbReference type="GO" id="GO:0003700">
    <property type="term" value="F:DNA-binding transcription factor activity"/>
    <property type="evidence" value="ECO:0007669"/>
    <property type="project" value="InterPro"/>
</dbReference>
<dbReference type="CDD" id="cd08432">
    <property type="entry name" value="PBP2_GcdR_TrpI_HvrB_AmpR_like"/>
    <property type="match status" value="1"/>
</dbReference>
<keyword evidence="3 6" id="KW-0238">DNA-binding</keyword>
<dbReference type="FunFam" id="1.10.10.10:FF:000038">
    <property type="entry name" value="Glycine cleavage system transcriptional activator"/>
    <property type="match status" value="1"/>
</dbReference>
<dbReference type="PRINTS" id="PR00039">
    <property type="entry name" value="HTHLYSR"/>
</dbReference>
<evidence type="ECO:0000256" key="3">
    <source>
        <dbReference type="ARBA" id="ARBA00023125"/>
    </source>
</evidence>
<reference evidence="6 7" key="1">
    <citation type="submission" date="2020-08" db="EMBL/GenBank/DDBJ databases">
        <title>Above-ground endophytic microbial communities from plants in different locations in the United States.</title>
        <authorList>
            <person name="Frank C."/>
        </authorList>
    </citation>
    <scope>NUCLEOTIDE SEQUENCE [LARGE SCALE GENOMIC DNA]</scope>
    <source>
        <strain evidence="6 7">WP4_2_2</strain>
    </source>
</reference>
<dbReference type="Gene3D" id="1.10.10.10">
    <property type="entry name" value="Winged helix-like DNA-binding domain superfamily/Winged helix DNA-binding domain"/>
    <property type="match status" value="1"/>
</dbReference>
<dbReference type="Gene3D" id="3.40.190.10">
    <property type="entry name" value="Periplasmic binding protein-like II"/>
    <property type="match status" value="2"/>
</dbReference>
<comment type="caution">
    <text evidence="6">The sequence shown here is derived from an EMBL/GenBank/DDBJ whole genome shotgun (WGS) entry which is preliminary data.</text>
</comment>
<dbReference type="Proteomes" id="UP000571554">
    <property type="component" value="Unassembled WGS sequence"/>
</dbReference>
<dbReference type="EMBL" id="JACHBW010000016">
    <property type="protein sequence ID" value="MBB6105318.1"/>
    <property type="molecule type" value="Genomic_DNA"/>
</dbReference>
<evidence type="ECO:0000256" key="4">
    <source>
        <dbReference type="ARBA" id="ARBA00023163"/>
    </source>
</evidence>
<evidence type="ECO:0000313" key="7">
    <source>
        <dbReference type="Proteomes" id="UP000571554"/>
    </source>
</evidence>
<protein>
    <submittedName>
        <fullName evidence="6">DNA-binding transcriptional LysR family regulator</fullName>
    </submittedName>
</protein>
<evidence type="ECO:0000256" key="1">
    <source>
        <dbReference type="ARBA" id="ARBA00009437"/>
    </source>
</evidence>
<dbReference type="Pfam" id="PF03466">
    <property type="entry name" value="LysR_substrate"/>
    <property type="match status" value="1"/>
</dbReference>
<dbReference type="SUPFAM" id="SSF46785">
    <property type="entry name" value="Winged helix' DNA-binding domain"/>
    <property type="match status" value="1"/>
</dbReference>
<name>A0A7W9U1I7_9BURK</name>
<dbReference type="InterPro" id="IPR036390">
    <property type="entry name" value="WH_DNA-bd_sf"/>
</dbReference>
<evidence type="ECO:0000256" key="2">
    <source>
        <dbReference type="ARBA" id="ARBA00023015"/>
    </source>
</evidence>